<sequence length="129" mass="15396">MPTNMHLTFIESSRLDAGIKGMKEMCLNILMEAEEKCEEIDVKCEEEYSSLKLKEIIEQRSKVKKIMEKRQAEIERENRVYMTKLYNHSRLEQLKAKNDIVKHIMDEVKLKLSRERGHNYVKLLKHSMI</sequence>
<reference evidence="4" key="1">
    <citation type="submission" date="2014-09" db="EMBL/GenBank/DDBJ databases">
        <authorList>
            <person name="Magalhaes I.L.F."/>
            <person name="Oliveira U."/>
            <person name="Santos F.R."/>
            <person name="Vidigal T.H.D.A."/>
            <person name="Brescovit A.D."/>
            <person name="Santos A.J."/>
        </authorList>
    </citation>
    <scope>NUCLEOTIDE SEQUENCE</scope>
</reference>
<feature type="non-terminal residue" evidence="4">
    <location>
        <position position="129"/>
    </location>
</feature>
<keyword evidence="3" id="KW-0406">Ion transport</keyword>
<dbReference type="AlphaFoldDB" id="A0A0K8STK4"/>
<evidence type="ECO:0000256" key="2">
    <source>
        <dbReference type="ARBA" id="ARBA00022448"/>
    </source>
</evidence>
<organism evidence="4">
    <name type="scientific">Lygus hesperus</name>
    <name type="common">Western plant bug</name>
    <dbReference type="NCBI Taxonomy" id="30085"/>
    <lineage>
        <taxon>Eukaryota</taxon>
        <taxon>Metazoa</taxon>
        <taxon>Ecdysozoa</taxon>
        <taxon>Arthropoda</taxon>
        <taxon>Hexapoda</taxon>
        <taxon>Insecta</taxon>
        <taxon>Pterygota</taxon>
        <taxon>Neoptera</taxon>
        <taxon>Paraneoptera</taxon>
        <taxon>Hemiptera</taxon>
        <taxon>Heteroptera</taxon>
        <taxon>Panheteroptera</taxon>
        <taxon>Cimicomorpha</taxon>
        <taxon>Miridae</taxon>
        <taxon>Mirini</taxon>
        <taxon>Lygus</taxon>
    </lineage>
</organism>
<protein>
    <recommendedName>
        <fullName evidence="5">V-type proton ATPase subunit E</fullName>
    </recommendedName>
</protein>
<keyword evidence="2" id="KW-0813">Transport</keyword>
<proteinExistence type="inferred from homology"/>
<evidence type="ECO:0000313" key="4">
    <source>
        <dbReference type="EMBL" id="JAG56509.1"/>
    </source>
</evidence>
<dbReference type="GO" id="GO:0046961">
    <property type="term" value="F:proton-transporting ATPase activity, rotational mechanism"/>
    <property type="evidence" value="ECO:0007669"/>
    <property type="project" value="InterPro"/>
</dbReference>
<name>A0A0K8STK4_LYGHE</name>
<dbReference type="InterPro" id="IPR002842">
    <property type="entry name" value="ATPase_V1_Esu"/>
</dbReference>
<dbReference type="Pfam" id="PF01991">
    <property type="entry name" value="vATP-synt_E"/>
    <property type="match status" value="1"/>
</dbReference>
<dbReference type="EMBL" id="GBRD01009312">
    <property type="protein sequence ID" value="JAG56509.1"/>
    <property type="molecule type" value="Transcribed_RNA"/>
</dbReference>
<dbReference type="PANTHER" id="PTHR45715">
    <property type="entry name" value="ATPASE H+-TRANSPORTING V1 SUBUNIT E1A-RELATED"/>
    <property type="match status" value="1"/>
</dbReference>
<evidence type="ECO:0000256" key="1">
    <source>
        <dbReference type="ARBA" id="ARBA00005901"/>
    </source>
</evidence>
<dbReference type="GO" id="GO:0033178">
    <property type="term" value="C:proton-transporting two-sector ATPase complex, catalytic domain"/>
    <property type="evidence" value="ECO:0007669"/>
    <property type="project" value="InterPro"/>
</dbReference>
<comment type="similarity">
    <text evidence="1">Belongs to the V-ATPase E subunit family.</text>
</comment>
<dbReference type="Gene3D" id="6.10.250.1620">
    <property type="match status" value="1"/>
</dbReference>
<evidence type="ECO:0008006" key="5">
    <source>
        <dbReference type="Google" id="ProtNLM"/>
    </source>
</evidence>
<accession>A0A0K8STK4</accession>
<evidence type="ECO:0000256" key="3">
    <source>
        <dbReference type="ARBA" id="ARBA00023065"/>
    </source>
</evidence>